<feature type="region of interest" description="Disordered" evidence="1">
    <location>
        <begin position="99"/>
        <end position="149"/>
    </location>
</feature>
<organism evidence="2 3">
    <name type="scientific">Phytophthora fragariae</name>
    <dbReference type="NCBI Taxonomy" id="53985"/>
    <lineage>
        <taxon>Eukaryota</taxon>
        <taxon>Sar</taxon>
        <taxon>Stramenopiles</taxon>
        <taxon>Oomycota</taxon>
        <taxon>Peronosporomycetes</taxon>
        <taxon>Peronosporales</taxon>
        <taxon>Peronosporaceae</taxon>
        <taxon>Phytophthora</taxon>
    </lineage>
</organism>
<protein>
    <submittedName>
        <fullName evidence="2">Uncharacterized protein</fullName>
    </submittedName>
</protein>
<gene>
    <name evidence="2" type="ORF">PF007_g8598</name>
</gene>
<proteinExistence type="predicted"/>
<feature type="compositionally biased region" description="Polar residues" evidence="1">
    <location>
        <begin position="99"/>
        <end position="118"/>
    </location>
</feature>
<evidence type="ECO:0000313" key="2">
    <source>
        <dbReference type="EMBL" id="KAE9119286.1"/>
    </source>
</evidence>
<dbReference type="EMBL" id="QXFZ01000365">
    <property type="protein sequence ID" value="KAE9119286.1"/>
    <property type="molecule type" value="Genomic_DNA"/>
</dbReference>
<dbReference type="AlphaFoldDB" id="A0A6A3SL75"/>
<name>A0A6A3SL75_9STRA</name>
<feature type="non-terminal residue" evidence="2">
    <location>
        <position position="192"/>
    </location>
</feature>
<evidence type="ECO:0000256" key="1">
    <source>
        <dbReference type="SAM" id="MobiDB-lite"/>
    </source>
</evidence>
<evidence type="ECO:0000313" key="3">
    <source>
        <dbReference type="Proteomes" id="UP000441208"/>
    </source>
</evidence>
<comment type="caution">
    <text evidence="2">The sequence shown here is derived from an EMBL/GenBank/DDBJ whole genome shotgun (WGS) entry which is preliminary data.</text>
</comment>
<sequence length="192" mass="21129">MREATIVFANIFLFQEDAKLVASRELNAMPRLSQQIVSAESRQQTFKCLNSESRTRKTISERHSSLWWLAPMEADADVSGNDSDATVVLEYVEDSNVETNATISNEPSSSDENVTSTAVEAGSGRDSDSSLDFGSDSGEVSQPSDFVPTSKPTYTSIGFFNSLSQAEQALRGFNSFVYTYQTRYLSPFVLGK</sequence>
<reference evidence="2 3" key="1">
    <citation type="submission" date="2018-08" db="EMBL/GenBank/DDBJ databases">
        <title>Genomic investigation of the strawberry pathogen Phytophthora fragariae indicates pathogenicity is determined by transcriptional variation in three key races.</title>
        <authorList>
            <person name="Adams T.M."/>
            <person name="Armitage A.D."/>
            <person name="Sobczyk M.K."/>
            <person name="Bates H.J."/>
            <person name="Dunwell J.M."/>
            <person name="Nellist C.F."/>
            <person name="Harrison R.J."/>
        </authorList>
    </citation>
    <scope>NUCLEOTIDE SEQUENCE [LARGE SCALE GENOMIC DNA]</scope>
    <source>
        <strain evidence="2 3">NOV-71</strain>
    </source>
</reference>
<accession>A0A6A3SL75</accession>
<dbReference type="Proteomes" id="UP000441208">
    <property type="component" value="Unassembled WGS sequence"/>
</dbReference>